<evidence type="ECO:0000313" key="2">
    <source>
        <dbReference type="EMBL" id="RUO34575.1"/>
    </source>
</evidence>
<evidence type="ECO:0000313" key="3">
    <source>
        <dbReference type="Proteomes" id="UP000287823"/>
    </source>
</evidence>
<keyword evidence="3" id="KW-1185">Reference proteome</keyword>
<proteinExistence type="predicted"/>
<reference evidence="2 3" key="1">
    <citation type="journal article" date="2011" name="Front. Microbiol.">
        <title>Genomic signatures of strain selection and enhancement in Bacillus atrophaeus var. globigii, a historical biowarfare simulant.</title>
        <authorList>
            <person name="Gibbons H.S."/>
            <person name="Broomall S.M."/>
            <person name="McNew L.A."/>
            <person name="Daligault H."/>
            <person name="Chapman C."/>
            <person name="Bruce D."/>
            <person name="Karavis M."/>
            <person name="Krepps M."/>
            <person name="McGregor P.A."/>
            <person name="Hong C."/>
            <person name="Park K.H."/>
            <person name="Akmal A."/>
            <person name="Feldman A."/>
            <person name="Lin J.S."/>
            <person name="Chang W.E."/>
            <person name="Higgs B.W."/>
            <person name="Demirev P."/>
            <person name="Lindquist J."/>
            <person name="Liem A."/>
            <person name="Fochler E."/>
            <person name="Read T.D."/>
            <person name="Tapia R."/>
            <person name="Johnson S."/>
            <person name="Bishop-Lilly K.A."/>
            <person name="Detter C."/>
            <person name="Han C."/>
            <person name="Sozhamannan S."/>
            <person name="Rosenzweig C.N."/>
            <person name="Skowronski E.W."/>
        </authorList>
    </citation>
    <scope>NUCLEOTIDE SEQUENCE [LARGE SCALE GENOMIC DNA]</scope>
    <source>
        <strain evidence="2 3">Y4G10-17</strain>
    </source>
</reference>
<gene>
    <name evidence="2" type="ORF">CWE14_00815</name>
</gene>
<feature type="transmembrane region" description="Helical" evidence="1">
    <location>
        <begin position="20"/>
        <end position="38"/>
    </location>
</feature>
<comment type="caution">
    <text evidence="2">The sequence shown here is derived from an EMBL/GenBank/DDBJ whole genome shotgun (WGS) entry which is preliminary data.</text>
</comment>
<sequence>MVKQVLTVDSVLLHGRKWSAFYLAPVVFILLYTVMSLLTGERDISGPMVLTAYAIGVVLATFAQLVVFASSTWMRQNRAWSVLIVAGPVFVLGLWLSFNVHSAFDAGYMALIVGVVIAEGLKQRALSSVPAVCRPGRSL</sequence>
<name>A0A432WLC8_9GAMM</name>
<evidence type="ECO:0000256" key="1">
    <source>
        <dbReference type="SAM" id="Phobius"/>
    </source>
</evidence>
<dbReference type="AlphaFoldDB" id="A0A432WLC8"/>
<keyword evidence="1" id="KW-0812">Transmembrane</keyword>
<protein>
    <submittedName>
        <fullName evidence="2">Uncharacterized protein</fullName>
    </submittedName>
</protein>
<accession>A0A432WLC8</accession>
<dbReference type="EMBL" id="PIPO01000001">
    <property type="protein sequence ID" value="RUO34575.1"/>
    <property type="molecule type" value="Genomic_DNA"/>
</dbReference>
<organism evidence="2 3">
    <name type="scientific">Aliidiomarina soli</name>
    <dbReference type="NCBI Taxonomy" id="1928574"/>
    <lineage>
        <taxon>Bacteria</taxon>
        <taxon>Pseudomonadati</taxon>
        <taxon>Pseudomonadota</taxon>
        <taxon>Gammaproteobacteria</taxon>
        <taxon>Alteromonadales</taxon>
        <taxon>Idiomarinaceae</taxon>
        <taxon>Aliidiomarina</taxon>
    </lineage>
</organism>
<keyword evidence="1" id="KW-0472">Membrane</keyword>
<feature type="transmembrane region" description="Helical" evidence="1">
    <location>
        <begin position="50"/>
        <end position="68"/>
    </location>
</feature>
<dbReference type="Proteomes" id="UP000287823">
    <property type="component" value="Unassembled WGS sequence"/>
</dbReference>
<keyword evidence="1" id="KW-1133">Transmembrane helix</keyword>
<feature type="transmembrane region" description="Helical" evidence="1">
    <location>
        <begin position="80"/>
        <end position="98"/>
    </location>
</feature>